<comment type="caution">
    <text evidence="6">The sequence shown here is derived from an EMBL/GenBank/DDBJ whole genome shotgun (WGS) entry which is preliminary data.</text>
</comment>
<dbReference type="Gene3D" id="3.40.50.1820">
    <property type="entry name" value="alpha/beta hydrolase"/>
    <property type="match status" value="1"/>
</dbReference>
<dbReference type="Pfam" id="PF00135">
    <property type="entry name" value="COesterase"/>
    <property type="match status" value="1"/>
</dbReference>
<evidence type="ECO:0000259" key="5">
    <source>
        <dbReference type="Pfam" id="PF00135"/>
    </source>
</evidence>
<evidence type="ECO:0000256" key="2">
    <source>
        <dbReference type="ARBA" id="ARBA00010515"/>
    </source>
</evidence>
<dbReference type="PANTHER" id="PTHR11559">
    <property type="entry name" value="CARBOXYLESTERASE"/>
    <property type="match status" value="1"/>
</dbReference>
<evidence type="ECO:0000256" key="4">
    <source>
        <dbReference type="RuleBase" id="RU361235"/>
    </source>
</evidence>
<evidence type="ECO:0000256" key="1">
    <source>
        <dbReference type="ARBA" id="ARBA00005964"/>
    </source>
</evidence>
<dbReference type="InterPro" id="IPR029058">
    <property type="entry name" value="AB_hydrolase_fold"/>
</dbReference>
<dbReference type="EMBL" id="JAACJL010000045">
    <property type="protein sequence ID" value="KAF4614264.1"/>
    <property type="molecule type" value="Genomic_DNA"/>
</dbReference>
<dbReference type="EC" id="3.1.1.-" evidence="4"/>
<keyword evidence="7" id="KW-1185">Reference proteome</keyword>
<evidence type="ECO:0000313" key="7">
    <source>
        <dbReference type="Proteomes" id="UP000521872"/>
    </source>
</evidence>
<feature type="signal peptide" evidence="4">
    <location>
        <begin position="1"/>
        <end position="23"/>
    </location>
</feature>
<gene>
    <name evidence="6" type="ORF">D9613_008001</name>
</gene>
<name>A0A8H4VNG0_9AGAR</name>
<comment type="similarity">
    <text evidence="2">Belongs to the 'GDXG' lipolytic enzyme family.</text>
</comment>
<dbReference type="GO" id="GO:0016787">
    <property type="term" value="F:hydrolase activity"/>
    <property type="evidence" value="ECO:0007669"/>
    <property type="project" value="UniProtKB-KW"/>
</dbReference>
<evidence type="ECO:0000256" key="3">
    <source>
        <dbReference type="ARBA" id="ARBA00022801"/>
    </source>
</evidence>
<dbReference type="PROSITE" id="PS01173">
    <property type="entry name" value="LIPASE_GDXG_HIS"/>
    <property type="match status" value="1"/>
</dbReference>
<dbReference type="InterPro" id="IPR019826">
    <property type="entry name" value="Carboxylesterase_B_AS"/>
</dbReference>
<proteinExistence type="inferred from homology"/>
<feature type="chain" id="PRO_5034923428" description="Carboxylic ester hydrolase" evidence="4">
    <location>
        <begin position="24"/>
        <end position="526"/>
    </location>
</feature>
<dbReference type="PROSITE" id="PS00122">
    <property type="entry name" value="CARBOXYLESTERASE_B_1"/>
    <property type="match status" value="1"/>
</dbReference>
<dbReference type="InterPro" id="IPR002018">
    <property type="entry name" value="CarbesteraseB"/>
</dbReference>
<accession>A0A8H4VNG0</accession>
<reference evidence="6 7" key="1">
    <citation type="submission" date="2019-12" db="EMBL/GenBank/DDBJ databases">
        <authorList>
            <person name="Floudas D."/>
            <person name="Bentzer J."/>
            <person name="Ahren D."/>
            <person name="Johansson T."/>
            <person name="Persson P."/>
            <person name="Tunlid A."/>
        </authorList>
    </citation>
    <scope>NUCLEOTIDE SEQUENCE [LARGE SCALE GENOMIC DNA]</scope>
    <source>
        <strain evidence="6 7">CBS 102.39</strain>
    </source>
</reference>
<dbReference type="Proteomes" id="UP000521872">
    <property type="component" value="Unassembled WGS sequence"/>
</dbReference>
<dbReference type="InterPro" id="IPR002168">
    <property type="entry name" value="Lipase_GDXG_HIS_AS"/>
</dbReference>
<dbReference type="InterPro" id="IPR019819">
    <property type="entry name" value="Carboxylesterase_B_CS"/>
</dbReference>
<sequence>MIPFSFTQAFLVACLAFALPVQAVPAPVVDLGYARYQGMFVADKVTNATHTEFLGIRYAAPPTGARRFRAPAPPEATPGVQLAGSQALTCLQAGQGNSPDSPFRPGQHKRAADLGASEDCLFLNVYVPGSITQKKSLPVIFWIHGGGYVAGSTSGLDGNNLIRESGEGVIIVLAQYRLGLFGFLPGQKVKEGGDLNAGLLDQQFALRWLQEHISKFGGDPDKVTIWGQSAGAGSVLQHVVANGGMTKPPLFRAAITSSTFLPSQYAYNDRIPELLYSEAVNQVNCSSATDTLECLREAEADVLEAVNTNINQSGFFGTFVFVPVVDGTLITDRPTQVLRRGRLNGKISYSVTNPMEGADFVNQSIASTVQVADYVSQLFPNLQPPDIDGATRLYAGLGSNISQVIAIMGESIFICPTYYLLRGFGGNAFKGEFALPPGNHAQDVPYYFSNGLPPPFADPDFDNAFADSFADFAISLNTNIRHNSSIITPTWPLWMGTNEMVFNMTESGSPIIKVVKTSNTLLRRCE</sequence>
<comment type="similarity">
    <text evidence="1 4">Belongs to the type-B carboxylesterase/lipase family.</text>
</comment>
<organism evidence="6 7">
    <name type="scientific">Agrocybe pediades</name>
    <dbReference type="NCBI Taxonomy" id="84607"/>
    <lineage>
        <taxon>Eukaryota</taxon>
        <taxon>Fungi</taxon>
        <taxon>Dikarya</taxon>
        <taxon>Basidiomycota</taxon>
        <taxon>Agaricomycotina</taxon>
        <taxon>Agaricomycetes</taxon>
        <taxon>Agaricomycetidae</taxon>
        <taxon>Agaricales</taxon>
        <taxon>Agaricineae</taxon>
        <taxon>Strophariaceae</taxon>
        <taxon>Agrocybe</taxon>
    </lineage>
</organism>
<dbReference type="SUPFAM" id="SSF53474">
    <property type="entry name" value="alpha/beta-Hydrolases"/>
    <property type="match status" value="1"/>
</dbReference>
<keyword evidence="3 4" id="KW-0378">Hydrolase</keyword>
<dbReference type="InterPro" id="IPR050309">
    <property type="entry name" value="Type-B_Carboxylest/Lipase"/>
</dbReference>
<protein>
    <recommendedName>
        <fullName evidence="4">Carboxylic ester hydrolase</fullName>
        <ecNumber evidence="4">3.1.1.-</ecNumber>
    </recommendedName>
</protein>
<evidence type="ECO:0000313" key="6">
    <source>
        <dbReference type="EMBL" id="KAF4614264.1"/>
    </source>
</evidence>
<dbReference type="PROSITE" id="PS00941">
    <property type="entry name" value="CARBOXYLESTERASE_B_2"/>
    <property type="match status" value="1"/>
</dbReference>
<keyword evidence="4" id="KW-0732">Signal</keyword>
<feature type="domain" description="Carboxylesterase type B" evidence="5">
    <location>
        <begin position="26"/>
        <end position="509"/>
    </location>
</feature>
<dbReference type="AlphaFoldDB" id="A0A8H4VNG0"/>